<dbReference type="GO" id="GO:0016279">
    <property type="term" value="F:protein-lysine N-methyltransferase activity"/>
    <property type="evidence" value="ECO:0007669"/>
    <property type="project" value="InterPro"/>
</dbReference>
<dbReference type="InterPro" id="IPR029063">
    <property type="entry name" value="SAM-dependent_MTases_sf"/>
</dbReference>
<dbReference type="PANTHER" id="PTHR13610">
    <property type="entry name" value="METHYLTRANSFERASE DOMAIN-CONTAINING PROTEIN"/>
    <property type="match status" value="1"/>
</dbReference>
<dbReference type="Proteomes" id="UP000091969">
    <property type="component" value="Unassembled WGS sequence"/>
</dbReference>
<keyword evidence="4" id="KW-0472">Membrane</keyword>
<evidence type="ECO:0008006" key="7">
    <source>
        <dbReference type="Google" id="ProtNLM"/>
    </source>
</evidence>
<keyword evidence="1" id="KW-0489">Methyltransferase</keyword>
<comment type="caution">
    <text evidence="5">The sequence shown here is derived from an EMBL/GenBank/DDBJ whole genome shotgun (WGS) entry which is preliminary data.</text>
</comment>
<keyword evidence="4" id="KW-0812">Transmembrane</keyword>
<dbReference type="CDD" id="cd02440">
    <property type="entry name" value="AdoMet_MTases"/>
    <property type="match status" value="1"/>
</dbReference>
<dbReference type="OrthoDB" id="5611641at2"/>
<accession>A0A1A6DWL6</accession>
<evidence type="ECO:0000313" key="6">
    <source>
        <dbReference type="Proteomes" id="UP000091969"/>
    </source>
</evidence>
<reference evidence="5 6" key="1">
    <citation type="submission" date="2016-06" db="EMBL/GenBank/DDBJ databases">
        <title>Genome sequence of Tepidimonas fonticaldi PL17.</title>
        <authorList>
            <person name="Pinnaka A.K."/>
        </authorList>
    </citation>
    <scope>NUCLEOTIDE SEQUENCE [LARGE SCALE GENOMIC DNA]</scope>
    <source>
        <strain evidence="5 6">PL17</strain>
    </source>
</reference>
<sequence>MKPRRATPAPDRWPLPALVLWLAAWAGFAALRVGLQRPVAEAFGVAALLAMLWAVRHGGTPMRRMVMALGFPLSWVLAAGVVPLPPAWVWALLLLAALALYPWRAWRDAPLYPTPPGALDGLREVIWLPPRARILDAGCGLGDGLLALERAYPDARLTGIERAWVLRWLAGVRCPTAQVRHGDFWTADWSAYDMVYLFQRPETMPRAAAKASAELKPGAWLVSLEFEVPGWTSAVCWRCPDGRPVWGYAMPPEPAADSPACAARQRANTASAASGRPCR</sequence>
<dbReference type="STRING" id="1101373.A9O67_03110"/>
<evidence type="ECO:0000256" key="1">
    <source>
        <dbReference type="ARBA" id="ARBA00022603"/>
    </source>
</evidence>
<evidence type="ECO:0000313" key="5">
    <source>
        <dbReference type="EMBL" id="OBS31185.1"/>
    </source>
</evidence>
<gene>
    <name evidence="5" type="ORF">A9O67_03110</name>
</gene>
<dbReference type="RefSeq" id="WP_068608064.1">
    <property type="nucleotide sequence ID" value="NZ_LZDH01000045.1"/>
</dbReference>
<keyword evidence="6" id="KW-1185">Reference proteome</keyword>
<evidence type="ECO:0000256" key="2">
    <source>
        <dbReference type="ARBA" id="ARBA00022679"/>
    </source>
</evidence>
<keyword evidence="4" id="KW-1133">Transmembrane helix</keyword>
<dbReference type="GO" id="GO:0032259">
    <property type="term" value="P:methylation"/>
    <property type="evidence" value="ECO:0007669"/>
    <property type="project" value="UniProtKB-KW"/>
</dbReference>
<feature type="transmembrane region" description="Helical" evidence="4">
    <location>
        <begin position="39"/>
        <end position="55"/>
    </location>
</feature>
<dbReference type="InterPro" id="IPR026170">
    <property type="entry name" value="FAM173A/B"/>
</dbReference>
<dbReference type="PANTHER" id="PTHR13610:SF9">
    <property type="entry name" value="FI06469P"/>
    <property type="match status" value="1"/>
</dbReference>
<dbReference type="SUPFAM" id="SSF53335">
    <property type="entry name" value="S-adenosyl-L-methionine-dependent methyltransferases"/>
    <property type="match status" value="1"/>
</dbReference>
<name>A0A1A6DWL6_9BURK</name>
<evidence type="ECO:0000256" key="3">
    <source>
        <dbReference type="ARBA" id="ARBA00022691"/>
    </source>
</evidence>
<organism evidence="5 6">
    <name type="scientific">Tepidimonas fonticaldi</name>
    <dbReference type="NCBI Taxonomy" id="1101373"/>
    <lineage>
        <taxon>Bacteria</taxon>
        <taxon>Pseudomonadati</taxon>
        <taxon>Pseudomonadota</taxon>
        <taxon>Betaproteobacteria</taxon>
        <taxon>Burkholderiales</taxon>
        <taxon>Tepidimonas</taxon>
    </lineage>
</organism>
<dbReference type="EMBL" id="LZDH01000045">
    <property type="protein sequence ID" value="OBS31185.1"/>
    <property type="molecule type" value="Genomic_DNA"/>
</dbReference>
<protein>
    <recommendedName>
        <fullName evidence="7">Methyltransferase type 12</fullName>
    </recommendedName>
</protein>
<keyword evidence="2" id="KW-0808">Transferase</keyword>
<dbReference type="AlphaFoldDB" id="A0A1A6DWL6"/>
<evidence type="ECO:0000256" key="4">
    <source>
        <dbReference type="SAM" id="Phobius"/>
    </source>
</evidence>
<keyword evidence="3" id="KW-0949">S-adenosyl-L-methionine</keyword>
<feature type="transmembrane region" description="Helical" evidence="4">
    <location>
        <begin position="62"/>
        <end position="81"/>
    </location>
</feature>
<proteinExistence type="predicted"/>
<dbReference type="Gene3D" id="3.40.50.150">
    <property type="entry name" value="Vaccinia Virus protein VP39"/>
    <property type="match status" value="1"/>
</dbReference>